<organism evidence="6 7">
    <name type="scientific">Geodermatophilus africanus</name>
    <dbReference type="NCBI Taxonomy" id="1137993"/>
    <lineage>
        <taxon>Bacteria</taxon>
        <taxon>Bacillati</taxon>
        <taxon>Actinomycetota</taxon>
        <taxon>Actinomycetes</taxon>
        <taxon>Geodermatophilales</taxon>
        <taxon>Geodermatophilaceae</taxon>
        <taxon>Geodermatophilus</taxon>
    </lineage>
</organism>
<protein>
    <submittedName>
        <fullName evidence="6">Transcriptional regulator, CdaR family</fullName>
    </submittedName>
</protein>
<evidence type="ECO:0000256" key="2">
    <source>
        <dbReference type="SAM" id="MobiDB-lite"/>
    </source>
</evidence>
<evidence type="ECO:0000259" key="4">
    <source>
        <dbReference type="Pfam" id="PF14361"/>
    </source>
</evidence>
<dbReference type="InterPro" id="IPR041522">
    <property type="entry name" value="CdaR_GGDEF"/>
</dbReference>
<dbReference type="AlphaFoldDB" id="A0A1H3AGW4"/>
<dbReference type="OrthoDB" id="5241664at2"/>
<name>A0A1H3AGW4_9ACTN</name>
<dbReference type="PROSITE" id="PS51257">
    <property type="entry name" value="PROKAR_LIPOPROTEIN"/>
    <property type="match status" value="1"/>
</dbReference>
<feature type="domain" description="RsbT co-antagonist protein RsbRD N-terminal" evidence="4">
    <location>
        <begin position="49"/>
        <end position="147"/>
    </location>
</feature>
<dbReference type="PANTHER" id="PTHR33744:SF1">
    <property type="entry name" value="DNA-BINDING TRANSCRIPTIONAL ACTIVATOR ADER"/>
    <property type="match status" value="1"/>
</dbReference>
<comment type="similarity">
    <text evidence="1">Belongs to the CdaR family.</text>
</comment>
<evidence type="ECO:0000256" key="1">
    <source>
        <dbReference type="ARBA" id="ARBA00006754"/>
    </source>
</evidence>
<dbReference type="Pfam" id="PF13556">
    <property type="entry name" value="HTH_30"/>
    <property type="match status" value="1"/>
</dbReference>
<dbReference type="Gene3D" id="1.10.10.2840">
    <property type="entry name" value="PucR C-terminal helix-turn-helix domain"/>
    <property type="match status" value="1"/>
</dbReference>
<gene>
    <name evidence="6" type="ORF">SAMN05660209_00041</name>
</gene>
<reference evidence="7" key="1">
    <citation type="submission" date="2016-10" db="EMBL/GenBank/DDBJ databases">
        <authorList>
            <person name="Varghese N."/>
            <person name="Submissions S."/>
        </authorList>
    </citation>
    <scope>NUCLEOTIDE SEQUENCE [LARGE SCALE GENOMIC DNA]</scope>
    <source>
        <strain evidence="7">DSM 45422</strain>
    </source>
</reference>
<dbReference type="Pfam" id="PF14361">
    <property type="entry name" value="RsbRD_N"/>
    <property type="match status" value="1"/>
</dbReference>
<evidence type="ECO:0000313" key="6">
    <source>
        <dbReference type="EMBL" id="SDX28701.1"/>
    </source>
</evidence>
<sequence length="409" mass="44164">MTRGQPGPRSGRPGTPTASDDWLASVAASAAAACQAPADLLGGYLPLLADAAINGRRPDAWELDAVRELGRHAAAQGVGARRAVDLYLSAAWRLWRQLPVVVRSSDPEKVRRAAEAVLRVLDDAIGVLVDGHQTERREMIRHEEAQRAAFVDDLLRGDADVSRLVERAEPFGIDLGKAHHVALVAPRDGEGAADRAAIPLERAVVERFGDREVLVASKDGRVVVVVPGGSAPAFALPDGVDVGTVVQQELRRRKLAGRWLVAAGRAFPGAYGVARSYEEALEALTFADRLGLDTDVVHARDLLVYRVLGRDQAAIVDLVRDVLTPLSQVRGGAEVLLETLRDYFDAGEVATEAARRLHVSVRTVTYRLARVAQLTGYRVSRPDQRFSLHAAVLGARLLDWPATPLPPEP</sequence>
<dbReference type="EMBL" id="FNOT01000001">
    <property type="protein sequence ID" value="SDX28701.1"/>
    <property type="molecule type" value="Genomic_DNA"/>
</dbReference>
<dbReference type="RefSeq" id="WP_091150254.1">
    <property type="nucleotide sequence ID" value="NZ_FNOT01000001.1"/>
</dbReference>
<feature type="domain" description="PucR C-terminal helix-turn-helix" evidence="3">
    <location>
        <begin position="336"/>
        <end position="392"/>
    </location>
</feature>
<evidence type="ECO:0000259" key="3">
    <source>
        <dbReference type="Pfam" id="PF13556"/>
    </source>
</evidence>
<evidence type="ECO:0000313" key="7">
    <source>
        <dbReference type="Proteomes" id="UP000198921"/>
    </source>
</evidence>
<dbReference type="InterPro" id="IPR051448">
    <property type="entry name" value="CdaR-like_regulators"/>
</dbReference>
<dbReference type="InterPro" id="IPR025751">
    <property type="entry name" value="RsbRD_N_dom"/>
</dbReference>
<dbReference type="InterPro" id="IPR025736">
    <property type="entry name" value="PucR_C-HTH_dom"/>
</dbReference>
<keyword evidence="7" id="KW-1185">Reference proteome</keyword>
<dbReference type="STRING" id="1137993.SAMN05660209_00041"/>
<dbReference type="InterPro" id="IPR042070">
    <property type="entry name" value="PucR_C-HTH_sf"/>
</dbReference>
<dbReference type="Proteomes" id="UP000198921">
    <property type="component" value="Unassembled WGS sequence"/>
</dbReference>
<feature type="domain" description="CdaR GGDEF-like" evidence="5">
    <location>
        <begin position="157"/>
        <end position="285"/>
    </location>
</feature>
<evidence type="ECO:0000259" key="5">
    <source>
        <dbReference type="Pfam" id="PF17853"/>
    </source>
</evidence>
<dbReference type="Pfam" id="PF17853">
    <property type="entry name" value="GGDEF_2"/>
    <property type="match status" value="1"/>
</dbReference>
<dbReference type="PANTHER" id="PTHR33744">
    <property type="entry name" value="CARBOHYDRATE DIACID REGULATOR"/>
    <property type="match status" value="1"/>
</dbReference>
<feature type="region of interest" description="Disordered" evidence="2">
    <location>
        <begin position="1"/>
        <end position="20"/>
    </location>
</feature>
<proteinExistence type="inferred from homology"/>
<accession>A0A1H3AGW4</accession>